<comment type="subcellular location">
    <subcellularLocation>
        <location evidence="1">Preautophagosomal structure membrane</location>
        <topology evidence="1">Peripheral membrane protein</topology>
    </subcellularLocation>
</comment>
<dbReference type="PROSITE" id="PS00107">
    <property type="entry name" value="PROTEIN_KINASE_ATP"/>
    <property type="match status" value="1"/>
</dbReference>
<protein>
    <recommendedName>
        <fullName evidence="2">Autophagy-related protein 1</fullName>
    </recommendedName>
</protein>
<dbReference type="PROSITE" id="PS50011">
    <property type="entry name" value="PROTEIN_KINASE_DOM"/>
    <property type="match status" value="1"/>
</dbReference>
<feature type="region of interest" description="Disordered" evidence="4">
    <location>
        <begin position="558"/>
        <end position="581"/>
    </location>
</feature>
<dbReference type="InterPro" id="IPR045269">
    <property type="entry name" value="Atg1-like"/>
</dbReference>
<dbReference type="AlphaFoldDB" id="A0A1L7UJA9"/>
<dbReference type="InterPro" id="IPR000719">
    <property type="entry name" value="Prot_kinase_dom"/>
</dbReference>
<evidence type="ECO:0000256" key="2">
    <source>
        <dbReference type="ARBA" id="ARBA00030237"/>
    </source>
</evidence>
<feature type="domain" description="Protein kinase" evidence="5">
    <location>
        <begin position="272"/>
        <end position="540"/>
    </location>
</feature>
<comment type="caution">
    <text evidence="6">The sequence shown here is derived from an EMBL/GenBank/DDBJ whole genome shotgun (WGS) entry which is preliminary data.</text>
</comment>
<dbReference type="Pfam" id="PF00069">
    <property type="entry name" value="Pkinase"/>
    <property type="match status" value="1"/>
</dbReference>
<feature type="region of interest" description="Disordered" evidence="4">
    <location>
        <begin position="78"/>
        <end position="113"/>
    </location>
</feature>
<accession>A0A1L7UJA9</accession>
<feature type="binding site" evidence="3">
    <location>
        <position position="300"/>
    </location>
    <ligand>
        <name>ATP</name>
        <dbReference type="ChEBI" id="CHEBI:30616"/>
    </ligand>
</feature>
<keyword evidence="3" id="KW-0067">ATP-binding</keyword>
<dbReference type="GO" id="GO:0004674">
    <property type="term" value="F:protein serine/threonine kinase activity"/>
    <property type="evidence" value="ECO:0007669"/>
    <property type="project" value="InterPro"/>
</dbReference>
<dbReference type="GO" id="GO:0005524">
    <property type="term" value="F:ATP binding"/>
    <property type="evidence" value="ECO:0007669"/>
    <property type="project" value="UniProtKB-UniRule"/>
</dbReference>
<proteinExistence type="predicted"/>
<keyword evidence="3" id="KW-0547">Nucleotide-binding</keyword>
<dbReference type="SUPFAM" id="SSF56112">
    <property type="entry name" value="Protein kinase-like (PK-like)"/>
    <property type="match status" value="1"/>
</dbReference>
<dbReference type="InterPro" id="IPR011009">
    <property type="entry name" value="Kinase-like_dom_sf"/>
</dbReference>
<feature type="compositionally biased region" description="Polar residues" evidence="4">
    <location>
        <begin position="1"/>
        <end position="11"/>
    </location>
</feature>
<feature type="compositionally biased region" description="Low complexity" evidence="4">
    <location>
        <begin position="85"/>
        <end position="108"/>
    </location>
</feature>
<dbReference type="Gene3D" id="1.10.510.10">
    <property type="entry name" value="Transferase(Phosphotransferase) domain 1"/>
    <property type="match status" value="1"/>
</dbReference>
<evidence type="ECO:0000259" key="5">
    <source>
        <dbReference type="PROSITE" id="PS50011"/>
    </source>
</evidence>
<evidence type="ECO:0000256" key="1">
    <source>
        <dbReference type="ARBA" id="ARBA00004623"/>
    </source>
</evidence>
<organism evidence="6 7">
    <name type="scientific">Fusarium mangiferae</name>
    <name type="common">Mango malformation disease fungus</name>
    <dbReference type="NCBI Taxonomy" id="192010"/>
    <lineage>
        <taxon>Eukaryota</taxon>
        <taxon>Fungi</taxon>
        <taxon>Dikarya</taxon>
        <taxon>Ascomycota</taxon>
        <taxon>Pezizomycotina</taxon>
        <taxon>Sordariomycetes</taxon>
        <taxon>Hypocreomycetidae</taxon>
        <taxon>Hypocreales</taxon>
        <taxon>Nectriaceae</taxon>
        <taxon>Fusarium</taxon>
        <taxon>Fusarium fujikuroi species complex</taxon>
    </lineage>
</organism>
<evidence type="ECO:0000256" key="3">
    <source>
        <dbReference type="PROSITE-ProRule" id="PRU10141"/>
    </source>
</evidence>
<dbReference type="Proteomes" id="UP000184255">
    <property type="component" value="Unassembled WGS sequence"/>
</dbReference>
<dbReference type="InterPro" id="IPR017441">
    <property type="entry name" value="Protein_kinase_ATP_BS"/>
</dbReference>
<feature type="region of interest" description="Disordered" evidence="4">
    <location>
        <begin position="1"/>
        <end position="25"/>
    </location>
</feature>
<evidence type="ECO:0000313" key="7">
    <source>
        <dbReference type="Proteomes" id="UP000184255"/>
    </source>
</evidence>
<dbReference type="EMBL" id="FCQH01000019">
    <property type="protein sequence ID" value="CVL07266.1"/>
    <property type="molecule type" value="Genomic_DNA"/>
</dbReference>
<dbReference type="PANTHER" id="PTHR24348">
    <property type="entry name" value="SERINE/THREONINE-PROTEIN KINASE UNC-51-RELATED"/>
    <property type="match status" value="1"/>
</dbReference>
<keyword evidence="7" id="KW-1185">Reference proteome</keyword>
<dbReference type="CDD" id="cd00180">
    <property type="entry name" value="PKc"/>
    <property type="match status" value="1"/>
</dbReference>
<reference evidence="7" key="1">
    <citation type="journal article" date="2016" name="Genome Biol. Evol.">
        <title>Comparative 'omics' of the Fusarium fujikuroi species complex highlights differences in genetic potential and metabolite synthesis.</title>
        <authorList>
            <person name="Niehaus E.-M."/>
            <person name="Muensterkoetter M."/>
            <person name="Proctor R.H."/>
            <person name="Brown D.W."/>
            <person name="Sharon A."/>
            <person name="Idan Y."/>
            <person name="Oren-Young L."/>
            <person name="Sieber C.M."/>
            <person name="Novak O."/>
            <person name="Pencik A."/>
            <person name="Tarkowska D."/>
            <person name="Hromadova K."/>
            <person name="Freeman S."/>
            <person name="Maymon M."/>
            <person name="Elazar M."/>
            <person name="Youssef S.A."/>
            <person name="El-Shabrawy E.S.M."/>
            <person name="Shalaby A.B.A."/>
            <person name="Houterman P."/>
            <person name="Brock N.L."/>
            <person name="Burkhardt I."/>
            <person name="Tsavkelova E.A."/>
            <person name="Dickschat J.S."/>
            <person name="Galuszka P."/>
            <person name="Gueldener U."/>
            <person name="Tudzynski B."/>
        </authorList>
    </citation>
    <scope>NUCLEOTIDE SEQUENCE [LARGE SCALE GENOMIC DNA]</scope>
    <source>
        <strain evidence="7">MRC7560</strain>
    </source>
</reference>
<dbReference type="GO" id="GO:0010506">
    <property type="term" value="P:regulation of autophagy"/>
    <property type="evidence" value="ECO:0007669"/>
    <property type="project" value="InterPro"/>
</dbReference>
<dbReference type="GO" id="GO:0034045">
    <property type="term" value="C:phagophore assembly site membrane"/>
    <property type="evidence" value="ECO:0007669"/>
    <property type="project" value="UniProtKB-SubCell"/>
</dbReference>
<dbReference type="RefSeq" id="XP_041690389.1">
    <property type="nucleotide sequence ID" value="XM_041824961.1"/>
</dbReference>
<dbReference type="VEuPathDB" id="FungiDB:FMAN_15361"/>
<evidence type="ECO:0000313" key="6">
    <source>
        <dbReference type="EMBL" id="CVL07266.1"/>
    </source>
</evidence>
<evidence type="ECO:0000256" key="4">
    <source>
        <dbReference type="SAM" id="MobiDB-lite"/>
    </source>
</evidence>
<dbReference type="GeneID" id="65094602"/>
<name>A0A1L7UJA9_FUSMA</name>
<sequence>MDVSDIPSSQETVEDPTLPGSSAEGATLILTPENPEARLAFHEVAESLQVQTQDPVIQAAQQHTRKCMWISSKQQNDQEVRRLSRAASEDLSSSSPISSPRNPRSSSRAQDESEEEFRIWKGHYFLSLVQPPRNPSRGWVVGSLRDGPHLNDIVLCLRSSNYKMYKVRRNQAILQIDQTSFVYVQPMTDRSTTMVNGNKISRKRVFNQSSARLAFGSLCYRIQYARGSYADDYPSRVKDYLDEHLKIHTSLLELSLTPTPSETSPIIIGQWTVSAGTVGKGASGMVSIASNDHGQRVALKRLQAGRDRERIRNVQMKLETLAALCQRKNENRLLRLIEVITDDVRSANRIADIWFVQEPAAQEVLSTALSRGLFKQGQERISIVTTVLADILGATNFLHRNRWIHGDLKPVNIGIRTWTSECISLVLLDLDDAEESPFPGRHHSARPGTGGTIGWLAPEREMTGYDELADIWSIGVMAIEMIWGRHPWRQGKNPWRPGPEASELQKEFQDMYGEAVDALNKLHDKALRDAVIGMVRHPYAETLVQRQSRLTAKEALRLLGHAEDKDNASKRQKRDEGFRAP</sequence>
<gene>
    <name evidence="6" type="ORF">FMAN_15361</name>
</gene>
<dbReference type="SMART" id="SM00220">
    <property type="entry name" value="S_TKc"/>
    <property type="match status" value="1"/>
</dbReference>